<dbReference type="AlphaFoldDB" id="A0A8H7SIE2"/>
<protein>
    <submittedName>
        <fullName evidence="2">Uncharacterized protein</fullName>
    </submittedName>
</protein>
<evidence type="ECO:0000313" key="2">
    <source>
        <dbReference type="EMBL" id="KAG2228811.1"/>
    </source>
</evidence>
<accession>A0A8H7SIE2</accession>
<comment type="caution">
    <text evidence="2">The sequence shown here is derived from an EMBL/GenBank/DDBJ whole genome shotgun (WGS) entry which is preliminary data.</text>
</comment>
<sequence length="114" mass="13650">MKTTIKSSKFKTDEFKIKGIAKRVEKKNQDLKKIQDLYKQYEATKSKVIHLEEKKNNILKQSLLPFMQKELKFIKMINTDSREQFNKAQRQFIKEIIGDEHKTTAFIKKHVKHI</sequence>
<feature type="coiled-coil region" evidence="1">
    <location>
        <begin position="24"/>
        <end position="54"/>
    </location>
</feature>
<keyword evidence="3" id="KW-1185">Reference proteome</keyword>
<gene>
    <name evidence="2" type="ORF">INT48_000084</name>
</gene>
<evidence type="ECO:0000313" key="3">
    <source>
        <dbReference type="Proteomes" id="UP000613177"/>
    </source>
</evidence>
<dbReference type="EMBL" id="JAEPRE010000354">
    <property type="protein sequence ID" value="KAG2228811.1"/>
    <property type="molecule type" value="Genomic_DNA"/>
</dbReference>
<name>A0A8H7SIE2_9FUNG</name>
<keyword evidence="1" id="KW-0175">Coiled coil</keyword>
<evidence type="ECO:0000256" key="1">
    <source>
        <dbReference type="SAM" id="Coils"/>
    </source>
</evidence>
<reference evidence="2" key="1">
    <citation type="submission" date="2021-01" db="EMBL/GenBank/DDBJ databases">
        <title>Metabolic potential, ecology and presence of endohyphal bacteria is reflected in genomic diversity of Mucoromycotina.</title>
        <authorList>
            <person name="Muszewska A."/>
            <person name="Okrasinska A."/>
            <person name="Steczkiewicz K."/>
            <person name="Drgas O."/>
            <person name="Orlowska M."/>
            <person name="Perlinska-Lenart U."/>
            <person name="Aleksandrzak-Piekarczyk T."/>
            <person name="Szatraj K."/>
            <person name="Zielenkiewicz U."/>
            <person name="Pilsyk S."/>
            <person name="Malc E."/>
            <person name="Mieczkowski P."/>
            <person name="Kruszewska J.S."/>
            <person name="Biernat P."/>
            <person name="Pawlowska J."/>
        </authorList>
    </citation>
    <scope>NUCLEOTIDE SEQUENCE</scope>
    <source>
        <strain evidence="2">WA0000018081</strain>
    </source>
</reference>
<organism evidence="2 3">
    <name type="scientific">Thamnidium elegans</name>
    <dbReference type="NCBI Taxonomy" id="101142"/>
    <lineage>
        <taxon>Eukaryota</taxon>
        <taxon>Fungi</taxon>
        <taxon>Fungi incertae sedis</taxon>
        <taxon>Mucoromycota</taxon>
        <taxon>Mucoromycotina</taxon>
        <taxon>Mucoromycetes</taxon>
        <taxon>Mucorales</taxon>
        <taxon>Mucorineae</taxon>
        <taxon>Mucoraceae</taxon>
        <taxon>Thamnidium</taxon>
    </lineage>
</organism>
<dbReference type="Proteomes" id="UP000613177">
    <property type="component" value="Unassembled WGS sequence"/>
</dbReference>
<proteinExistence type="predicted"/>